<protein>
    <recommendedName>
        <fullName evidence="3">Pilus assembly protein CpaB</fullName>
    </recommendedName>
</protein>
<dbReference type="Proteomes" id="UP000302163">
    <property type="component" value="Chromosome"/>
</dbReference>
<gene>
    <name evidence="1" type="ORF">FEM41_15155</name>
</gene>
<name>A0A4P8YLZ5_9ENTR</name>
<dbReference type="AlphaFoldDB" id="A0A4P8YLZ5"/>
<evidence type="ECO:0008006" key="3">
    <source>
        <dbReference type="Google" id="ProtNLM"/>
    </source>
</evidence>
<sequence>MNQRILLFLSVIIIIVGIVGLIRSNDEDVSETPQTVSKNIIIAEAVYDLLPGDIIDDNAFKIKSQLISEDHDIRDLSAINGNLQGYLVKNKIGRGENILLAALERPGSEGFIKRSMQLGDVPYLFPVKKNDNEYLLSALNAGAKVAIYLRVVEIEKNKSPAAGLVLESSVSGKDIKKYVVNRVFDNLPVIATTVSVPDPKASRDPLSTSNKEIVGYITIKLSQDQLVKLKTVENAGELFVAPAGTEGRYVNGKVSMDDVLPQFRTVKEIRGNGKSAAKK</sequence>
<reference evidence="1 2" key="1">
    <citation type="submission" date="2019-05" db="EMBL/GenBank/DDBJ databases">
        <title>Complete genome sequence of Izhakiella calystegiae KSNA2, an endophyte isolated from beach morning glory (Calystegia soldanella).</title>
        <authorList>
            <person name="Jiang L."/>
            <person name="Jeong J.C."/>
            <person name="Kim C.Y."/>
            <person name="Kim D.H."/>
            <person name="Kim S.W."/>
            <person name="Lee j."/>
        </authorList>
    </citation>
    <scope>NUCLEOTIDE SEQUENCE [LARGE SCALE GENOMIC DNA]</scope>
    <source>
        <strain evidence="1 2">KSNA2</strain>
    </source>
</reference>
<proteinExistence type="predicted"/>
<dbReference type="EMBL" id="CP040428">
    <property type="protein sequence ID" value="QCT20888.1"/>
    <property type="molecule type" value="Genomic_DNA"/>
</dbReference>
<organism evidence="1 2">
    <name type="scientific">Jejubacter calystegiae</name>
    <dbReference type="NCBI Taxonomy" id="2579935"/>
    <lineage>
        <taxon>Bacteria</taxon>
        <taxon>Pseudomonadati</taxon>
        <taxon>Pseudomonadota</taxon>
        <taxon>Gammaproteobacteria</taxon>
        <taxon>Enterobacterales</taxon>
        <taxon>Enterobacteriaceae</taxon>
        <taxon>Jejubacter</taxon>
    </lineage>
</organism>
<keyword evidence="2" id="KW-1185">Reference proteome</keyword>
<dbReference type="OrthoDB" id="6555501at2"/>
<dbReference type="RefSeq" id="WP_138096919.1">
    <property type="nucleotide sequence ID" value="NZ_CP040428.1"/>
</dbReference>
<accession>A0A4P8YLZ5</accession>
<evidence type="ECO:0000313" key="1">
    <source>
        <dbReference type="EMBL" id="QCT20888.1"/>
    </source>
</evidence>
<dbReference type="KEGG" id="izh:FEM41_15155"/>
<evidence type="ECO:0000313" key="2">
    <source>
        <dbReference type="Proteomes" id="UP000302163"/>
    </source>
</evidence>